<dbReference type="GO" id="GO:0019748">
    <property type="term" value="P:secondary metabolic process"/>
    <property type="evidence" value="ECO:0007669"/>
    <property type="project" value="InterPro"/>
</dbReference>
<reference evidence="2" key="2">
    <citation type="journal article" date="2016" name="Genome Announc.">
        <title>Draft Genome Sequences of Two Novel Amoeba-Resistant Intranuclear Bacteria, 'Candidatus Berkiella cookevillensis' and 'Candidatus Berkiella aquae'.</title>
        <authorList>
            <person name="Mehari Y.T."/>
            <person name="Arivett B.A."/>
            <person name="Farone A.L."/>
            <person name="Gunderson J.H."/>
            <person name="Farone M.B."/>
        </authorList>
    </citation>
    <scope>NUCLEOTIDE SEQUENCE</scope>
    <source>
        <strain evidence="2">HT99</strain>
    </source>
</reference>
<keyword evidence="1" id="KW-0418">Kinase</keyword>
<keyword evidence="3" id="KW-1185">Reference proteome</keyword>
<evidence type="ECO:0000313" key="1">
    <source>
        <dbReference type="EMBL" id="KRG19412.1"/>
    </source>
</evidence>
<accession>A0A0Q9YR99</accession>
<evidence type="ECO:0000313" key="2">
    <source>
        <dbReference type="EMBL" id="MCS5709848.1"/>
    </source>
</evidence>
<dbReference type="OrthoDB" id="3638028at2"/>
<dbReference type="EMBL" id="LKAJ02000001">
    <property type="protein sequence ID" value="MCS5709848.1"/>
    <property type="molecule type" value="Genomic_DNA"/>
</dbReference>
<gene>
    <name evidence="2" type="ORF">HT99x_000250</name>
    <name evidence="1" type="ORF">HT99x_02786</name>
</gene>
<dbReference type="Gene3D" id="3.90.1200.10">
    <property type="match status" value="1"/>
</dbReference>
<comment type="caution">
    <text evidence="1">The sequence shown here is derived from an EMBL/GenBank/DDBJ whole genome shotgun (WGS) entry which is preliminary data.</text>
</comment>
<reference evidence="1" key="1">
    <citation type="submission" date="2015-09" db="EMBL/GenBank/DDBJ databases">
        <title>Draft Genome Sequences of Two Novel Amoeba-resistant Intranuclear Bacteria, Candidatus Berkiella cookevillensis and Candidatus Berkiella aquae.</title>
        <authorList>
            <person name="Mehari Y.T."/>
            <person name="Arivett B.A."/>
            <person name="Farone A.L."/>
            <person name="Gunderson J.H."/>
            <person name="Farone M.B."/>
        </authorList>
    </citation>
    <scope>NUCLEOTIDE SEQUENCE [LARGE SCALE GENOMIC DNA]</scope>
    <source>
        <strain evidence="1">HT99</strain>
    </source>
</reference>
<dbReference type="RefSeq" id="WP_075067385.1">
    <property type="nucleotide sequence ID" value="NZ_LKAJ02000001.1"/>
</dbReference>
<dbReference type="InterPro" id="IPR006748">
    <property type="entry name" value="NH2Glyco/OHUrea_AB-resist_kin"/>
</dbReference>
<keyword evidence="1" id="KW-0808">Transferase</keyword>
<sequence length="303" mass="33768">MAKNFPSQLLSNIVKVHGKVGEEWLASLNERVDHFAKIWGLTQLNALSPLTYHYVLSAHKKDYAQPVVLKLGVPNPELSREISALRQYHGKGAPLLIEHDAKQGALLMDAVVPGTTLKSYFPLHEAATLPIVAKVIQQLHLVKMPDSTDFVTIQQWHRSLMLAKASTFIPEDILAQAQQLSEQLIATQTKTVLLHGDLHHDNILVGKNNTWLAIDPKGIIGDPTYEVGAFIRNPIPQLLQQSDAKAIMRQRIAGLASILKFDPDRVIQWAFVQAVLAACWSIEENDKASADYFMRCAKFLKHG</sequence>
<proteinExistence type="predicted"/>
<dbReference type="GO" id="GO:0016773">
    <property type="term" value="F:phosphotransferase activity, alcohol group as acceptor"/>
    <property type="evidence" value="ECO:0007669"/>
    <property type="project" value="InterPro"/>
</dbReference>
<dbReference type="Proteomes" id="UP000051497">
    <property type="component" value="Unassembled WGS sequence"/>
</dbReference>
<name>A0A0Q9YR99_9GAMM</name>
<protein>
    <submittedName>
        <fullName evidence="2">Aminoglycoside phosphotransferase family protein</fullName>
    </submittedName>
    <submittedName>
        <fullName evidence="1">Aminoglycoside/hydroxyurea antibiotic resistance kinase</fullName>
    </submittedName>
</protein>
<dbReference type="InterPro" id="IPR011009">
    <property type="entry name" value="Kinase-like_dom_sf"/>
</dbReference>
<dbReference type="Pfam" id="PF04655">
    <property type="entry name" value="APH_6_hur"/>
    <property type="match status" value="1"/>
</dbReference>
<dbReference type="SUPFAM" id="SSF56112">
    <property type="entry name" value="Protein kinase-like (PK-like)"/>
    <property type="match status" value="1"/>
</dbReference>
<dbReference type="AlphaFoldDB" id="A0A0Q9YR99"/>
<dbReference type="EMBL" id="LKAJ01000016">
    <property type="protein sequence ID" value="KRG19412.1"/>
    <property type="molecule type" value="Genomic_DNA"/>
</dbReference>
<dbReference type="GO" id="GO:0016301">
    <property type="term" value="F:kinase activity"/>
    <property type="evidence" value="ECO:0007669"/>
    <property type="project" value="UniProtKB-KW"/>
</dbReference>
<organism evidence="1">
    <name type="scientific">Candidatus Berkiella aquae</name>
    <dbReference type="NCBI Taxonomy" id="295108"/>
    <lineage>
        <taxon>Bacteria</taxon>
        <taxon>Pseudomonadati</taxon>
        <taxon>Pseudomonadota</taxon>
        <taxon>Gammaproteobacteria</taxon>
        <taxon>Candidatus Berkiellales</taxon>
        <taxon>Candidatus Berkiellaceae</taxon>
        <taxon>Candidatus Berkiella</taxon>
    </lineage>
</organism>
<evidence type="ECO:0000313" key="3">
    <source>
        <dbReference type="Proteomes" id="UP000051497"/>
    </source>
</evidence>
<dbReference type="STRING" id="295108.HT99x_02786"/>
<reference evidence="2" key="3">
    <citation type="submission" date="2021-06" db="EMBL/GenBank/DDBJ databases">
        <title>Genomic Description and Analysis of Intracellular Bacteria, Candidatus Berkiella cookevillensis and Candidatus Berkiella aquae.</title>
        <authorList>
            <person name="Kidane D.T."/>
            <person name="Mehari Y.T."/>
            <person name="Rice F.C."/>
            <person name="Arivett B.A."/>
            <person name="Farone A.L."/>
            <person name="Berk S.G."/>
            <person name="Farone M.B."/>
        </authorList>
    </citation>
    <scope>NUCLEOTIDE SEQUENCE</scope>
    <source>
        <strain evidence="2">HT99</strain>
    </source>
</reference>